<keyword evidence="10" id="KW-0436">Ligase</keyword>
<dbReference type="SUPFAM" id="SSF56235">
    <property type="entry name" value="N-terminal nucleophile aminohydrolases (Ntn hydrolases)"/>
    <property type="match status" value="1"/>
</dbReference>
<keyword evidence="6" id="KW-0028">Amino-acid biosynthesis</keyword>
<keyword evidence="3 5" id="KW-0067">ATP-binding</keyword>
<organism evidence="10 11">
    <name type="scientific">Methanocaldococcus jannaschii</name>
    <dbReference type="NCBI Taxonomy" id="2190"/>
    <lineage>
        <taxon>Archaea</taxon>
        <taxon>Methanobacteriati</taxon>
        <taxon>Methanobacteriota</taxon>
        <taxon>Methanomada group</taxon>
        <taxon>Methanococci</taxon>
        <taxon>Methanococcales</taxon>
        <taxon>Methanocaldococcaceae</taxon>
        <taxon>Methanocaldococcus</taxon>
    </lineage>
</organism>
<evidence type="ECO:0000256" key="1">
    <source>
        <dbReference type="ARBA" id="ARBA00005752"/>
    </source>
</evidence>
<evidence type="ECO:0000256" key="7">
    <source>
        <dbReference type="PIRSR" id="PIRSR001589-2"/>
    </source>
</evidence>
<feature type="binding site" evidence="7">
    <location>
        <position position="114"/>
    </location>
    <ligand>
        <name>L-glutamine</name>
        <dbReference type="ChEBI" id="CHEBI:58359"/>
    </ligand>
</feature>
<comment type="catalytic activity">
    <reaction evidence="5">
        <text>L-aspartate + L-glutamine + ATP + H2O = L-asparagine + L-glutamate + AMP + diphosphate + H(+)</text>
        <dbReference type="Rhea" id="RHEA:12228"/>
        <dbReference type="ChEBI" id="CHEBI:15377"/>
        <dbReference type="ChEBI" id="CHEBI:15378"/>
        <dbReference type="ChEBI" id="CHEBI:29985"/>
        <dbReference type="ChEBI" id="CHEBI:29991"/>
        <dbReference type="ChEBI" id="CHEBI:30616"/>
        <dbReference type="ChEBI" id="CHEBI:33019"/>
        <dbReference type="ChEBI" id="CHEBI:58048"/>
        <dbReference type="ChEBI" id="CHEBI:58359"/>
        <dbReference type="ChEBI" id="CHEBI:456215"/>
        <dbReference type="EC" id="6.3.5.4"/>
    </reaction>
</comment>
<feature type="binding site" evidence="7">
    <location>
        <begin position="378"/>
        <end position="379"/>
    </location>
    <ligand>
        <name>ATP</name>
        <dbReference type="ChEBI" id="CHEBI:30616"/>
    </ligand>
</feature>
<dbReference type="PROSITE" id="PS51278">
    <property type="entry name" value="GATASE_TYPE_2"/>
    <property type="match status" value="1"/>
</dbReference>
<dbReference type="GO" id="GO:0006529">
    <property type="term" value="P:asparagine biosynthetic process"/>
    <property type="evidence" value="ECO:0007669"/>
    <property type="project" value="UniProtKB-KW"/>
</dbReference>
<protein>
    <recommendedName>
        <fullName evidence="5">Putative asparagine synthetase [glutamine-hydrolyzing]</fullName>
        <ecNumber evidence="5">6.3.5.4</ecNumber>
    </recommendedName>
</protein>
<evidence type="ECO:0000256" key="2">
    <source>
        <dbReference type="ARBA" id="ARBA00022741"/>
    </source>
</evidence>
<feature type="active site" description="For GATase activity" evidence="6">
    <location>
        <position position="2"/>
    </location>
</feature>
<name>A0A832T3N1_9EURY</name>
<feature type="site" description="Important for beta-aspartyl-AMP intermediate formation" evidence="8">
    <location>
        <position position="380"/>
    </location>
</feature>
<dbReference type="Pfam" id="PF00733">
    <property type="entry name" value="Asn_synthase"/>
    <property type="match status" value="1"/>
</dbReference>
<dbReference type="GO" id="GO:0004066">
    <property type="term" value="F:asparagine synthase (glutamine-hydrolyzing) activity"/>
    <property type="evidence" value="ECO:0007669"/>
    <property type="project" value="UniProtKB-EC"/>
</dbReference>
<evidence type="ECO:0000256" key="8">
    <source>
        <dbReference type="PIRSR" id="PIRSR001589-3"/>
    </source>
</evidence>
<dbReference type="Proteomes" id="UP000645676">
    <property type="component" value="Unassembled WGS sequence"/>
</dbReference>
<evidence type="ECO:0000256" key="6">
    <source>
        <dbReference type="PIRSR" id="PIRSR001589-1"/>
    </source>
</evidence>
<feature type="domain" description="Glutamine amidotransferase type-2" evidence="9">
    <location>
        <begin position="2"/>
        <end position="229"/>
    </location>
</feature>
<dbReference type="GO" id="GO:0005524">
    <property type="term" value="F:ATP binding"/>
    <property type="evidence" value="ECO:0007669"/>
    <property type="project" value="UniProtKB-KW"/>
</dbReference>
<dbReference type="AlphaFoldDB" id="A0A832T3N1"/>
<accession>A0A832T3N1</accession>
<dbReference type="InterPro" id="IPR051786">
    <property type="entry name" value="ASN_synthetase/amidase"/>
</dbReference>
<dbReference type="EMBL" id="DUJR01000011">
    <property type="protein sequence ID" value="HII59461.1"/>
    <property type="molecule type" value="Genomic_DNA"/>
</dbReference>
<keyword evidence="4 6" id="KW-0315">Glutamine amidotransferase</keyword>
<dbReference type="InterPro" id="IPR006426">
    <property type="entry name" value="Asn_synth_AEB"/>
</dbReference>
<evidence type="ECO:0000313" key="10">
    <source>
        <dbReference type="EMBL" id="HII59461.1"/>
    </source>
</evidence>
<reference evidence="10" key="1">
    <citation type="journal article" date="2020" name="bioRxiv">
        <title>A rank-normalized archaeal taxonomy based on genome phylogeny resolves widespread incomplete and uneven classifications.</title>
        <authorList>
            <person name="Rinke C."/>
            <person name="Chuvochina M."/>
            <person name="Mussig A.J."/>
            <person name="Chaumeil P.-A."/>
            <person name="Waite D.W."/>
            <person name="Whitman W.B."/>
            <person name="Parks D.H."/>
            <person name="Hugenholtz P."/>
        </authorList>
    </citation>
    <scope>NUCLEOTIDE SEQUENCE</scope>
    <source>
        <strain evidence="10">UBA8849</strain>
    </source>
</reference>
<dbReference type="Pfam" id="PF13537">
    <property type="entry name" value="GATase_7"/>
    <property type="match status" value="1"/>
</dbReference>
<dbReference type="InterPro" id="IPR033738">
    <property type="entry name" value="AsnB_N"/>
</dbReference>
<dbReference type="PANTHER" id="PTHR43284">
    <property type="entry name" value="ASPARAGINE SYNTHETASE (GLUTAMINE-HYDROLYZING)"/>
    <property type="match status" value="1"/>
</dbReference>
<proteinExistence type="inferred from homology"/>
<dbReference type="InterPro" id="IPR029055">
    <property type="entry name" value="Ntn_hydrolases_N"/>
</dbReference>
<dbReference type="EC" id="6.3.5.4" evidence="5"/>
<dbReference type="PIRSF" id="PIRSF001589">
    <property type="entry name" value="Asn_synthetase_glu-h"/>
    <property type="match status" value="1"/>
</dbReference>
<keyword evidence="6" id="KW-0061">Asparagine biosynthesis</keyword>
<gene>
    <name evidence="10" type="primary">asnB</name>
    <name evidence="10" type="ORF">HA335_02590</name>
</gene>
<dbReference type="Gene3D" id="3.40.50.620">
    <property type="entry name" value="HUPs"/>
    <property type="match status" value="1"/>
</dbReference>
<keyword evidence="2 5" id="KW-0547">Nucleotide-binding</keyword>
<dbReference type="CDD" id="cd00712">
    <property type="entry name" value="AsnB"/>
    <property type="match status" value="1"/>
</dbReference>
<feature type="binding site" evidence="7">
    <location>
        <position position="306"/>
    </location>
    <ligand>
        <name>ATP</name>
        <dbReference type="ChEBI" id="CHEBI:30616"/>
    </ligand>
</feature>
<comment type="similarity">
    <text evidence="1">Belongs to the asparagine synthetase family.</text>
</comment>
<evidence type="ECO:0000256" key="5">
    <source>
        <dbReference type="PIRNR" id="PIRNR001589"/>
    </source>
</evidence>
<dbReference type="InterPro" id="IPR014729">
    <property type="entry name" value="Rossmann-like_a/b/a_fold"/>
</dbReference>
<dbReference type="NCBIfam" id="TIGR01536">
    <property type="entry name" value="asn_synth_AEB"/>
    <property type="match status" value="1"/>
</dbReference>
<dbReference type="CDD" id="cd01991">
    <property type="entry name" value="Asn_synthase_B_C"/>
    <property type="match status" value="1"/>
</dbReference>
<evidence type="ECO:0000256" key="4">
    <source>
        <dbReference type="ARBA" id="ARBA00022962"/>
    </source>
</evidence>
<comment type="caution">
    <text evidence="10">The sequence shown here is derived from an EMBL/GenBank/DDBJ whole genome shotgun (WGS) entry which is preliminary data.</text>
</comment>
<dbReference type="SUPFAM" id="SSF52402">
    <property type="entry name" value="Adenine nucleotide alpha hydrolases-like"/>
    <property type="match status" value="1"/>
</dbReference>
<sequence>MCGINGIIRFGKEVIKEEINKMNKAIKHRGPDDEGIFIYNFKNYSIGLGHVRLAILDLSEKGHQPMGYNVDEDKIIYRDDELDRADIIIVYNGEIYNYLELKEKFNLETETGTDTEVILKLYNKLGFDCVKEFNGMWAFCIFDKKKGLIFCSRDRLGVKPFYYYWDGNEFIFSSELKGILAVKEINKKENINKDAVELYFALGFIPSPYSIYKNTFKLEARQNLIFDLDKREIRKYYYWELPDYKPIYDKKKLIEEGKKLLYDAVKIRMRSDVPVGAFLSGGLDSSTVVGVMREFTDLSKLHTFSIGFEGKYDETPYIKIVVDYFKTQHHHYYFKERDFEELIDKYSWIYDEPFGDYSGFPTYKVSEMARKFVTVVLSGDGGDEVFGGYMTHLNGYRMDFIRKLPKFLRVVGSKLPVKKDLNGIANLYLLKEAFRLSLINPEEFYAESIKEDAIRPEIYKKWTIEKLRYCLNKGDNKLGEALRIFDLLFNTLCDNFLVKVDRASMANALEVRSPFLDYRFAEFSQKIPTEWKVDLFKTKKLMREIIKDILPEEIVNRGKQGFTPPLADWILKEKYLNEIFEKVEILKEVDYELYEFFKEKVFKNKEQSLYRNYLIRLFLFIKWWERWISH</sequence>
<evidence type="ECO:0000256" key="3">
    <source>
        <dbReference type="ARBA" id="ARBA00022840"/>
    </source>
</evidence>
<dbReference type="InterPro" id="IPR017932">
    <property type="entry name" value="GATase_2_dom"/>
</dbReference>
<dbReference type="Gene3D" id="3.60.20.10">
    <property type="entry name" value="Glutamine Phosphoribosylpyrophosphate, subunit 1, domain 1"/>
    <property type="match status" value="1"/>
</dbReference>
<evidence type="ECO:0000259" key="9">
    <source>
        <dbReference type="PROSITE" id="PS51278"/>
    </source>
</evidence>
<dbReference type="PANTHER" id="PTHR43284:SF1">
    <property type="entry name" value="ASPARAGINE SYNTHETASE"/>
    <property type="match status" value="1"/>
</dbReference>
<dbReference type="InterPro" id="IPR001962">
    <property type="entry name" value="Asn_synthase"/>
</dbReference>
<evidence type="ECO:0000313" key="11">
    <source>
        <dbReference type="Proteomes" id="UP000645676"/>
    </source>
</evidence>